<dbReference type="EMBL" id="JAGKHQ010000009">
    <property type="protein sequence ID" value="KAG7508656.1"/>
    <property type="molecule type" value="Genomic_DNA"/>
</dbReference>
<comment type="caution">
    <text evidence="2">The sequence shown here is derived from an EMBL/GenBank/DDBJ whole genome shotgun (WGS) entry which is preliminary data.</text>
</comment>
<gene>
    <name evidence="2" type="ORF">JOB18_020313</name>
</gene>
<name>A0AAV6RT92_SOLSE</name>
<feature type="region of interest" description="Disordered" evidence="1">
    <location>
        <begin position="1"/>
        <end position="26"/>
    </location>
</feature>
<proteinExistence type="predicted"/>
<dbReference type="Proteomes" id="UP000693946">
    <property type="component" value="Linkage Group LG17"/>
</dbReference>
<dbReference type="AlphaFoldDB" id="A0AAV6RT92"/>
<evidence type="ECO:0000256" key="1">
    <source>
        <dbReference type="SAM" id="MobiDB-lite"/>
    </source>
</evidence>
<accession>A0AAV6RT92</accession>
<evidence type="ECO:0000313" key="3">
    <source>
        <dbReference type="Proteomes" id="UP000693946"/>
    </source>
</evidence>
<reference evidence="2 3" key="1">
    <citation type="journal article" date="2021" name="Sci. Rep.">
        <title>Chromosome anchoring in Senegalese sole (Solea senegalensis) reveals sex-associated markers and genome rearrangements in flatfish.</title>
        <authorList>
            <person name="Guerrero-Cozar I."/>
            <person name="Gomez-Garrido J."/>
            <person name="Berbel C."/>
            <person name="Martinez-Blanch J.F."/>
            <person name="Alioto T."/>
            <person name="Claros M.G."/>
            <person name="Gagnaire P.A."/>
            <person name="Manchado M."/>
        </authorList>
    </citation>
    <scope>NUCLEOTIDE SEQUENCE [LARGE SCALE GENOMIC DNA]</scope>
    <source>
        <strain evidence="2">Sse05_10M</strain>
    </source>
</reference>
<protein>
    <submittedName>
        <fullName evidence="2">Uncharacterized protein</fullName>
    </submittedName>
</protein>
<evidence type="ECO:0000313" key="2">
    <source>
        <dbReference type="EMBL" id="KAG7508656.1"/>
    </source>
</evidence>
<organism evidence="2 3">
    <name type="scientific">Solea senegalensis</name>
    <name type="common">Senegalese sole</name>
    <dbReference type="NCBI Taxonomy" id="28829"/>
    <lineage>
        <taxon>Eukaryota</taxon>
        <taxon>Metazoa</taxon>
        <taxon>Chordata</taxon>
        <taxon>Craniata</taxon>
        <taxon>Vertebrata</taxon>
        <taxon>Euteleostomi</taxon>
        <taxon>Actinopterygii</taxon>
        <taxon>Neopterygii</taxon>
        <taxon>Teleostei</taxon>
        <taxon>Neoteleostei</taxon>
        <taxon>Acanthomorphata</taxon>
        <taxon>Carangaria</taxon>
        <taxon>Pleuronectiformes</taxon>
        <taxon>Pleuronectoidei</taxon>
        <taxon>Soleidae</taxon>
        <taxon>Solea</taxon>
    </lineage>
</organism>
<sequence length="53" mass="5721">MSSSNSLGSEPPTRTFGLMGGGNGQTRDYAVEETLDAERPVAGNEVEIETLYW</sequence>
<keyword evidence="3" id="KW-1185">Reference proteome</keyword>